<organism evidence="5 6">
    <name type="scientific">Dysgonomonas gadei ATCC BAA-286</name>
    <dbReference type="NCBI Taxonomy" id="742766"/>
    <lineage>
        <taxon>Bacteria</taxon>
        <taxon>Pseudomonadati</taxon>
        <taxon>Bacteroidota</taxon>
        <taxon>Bacteroidia</taxon>
        <taxon>Bacteroidales</taxon>
        <taxon>Dysgonomonadaceae</taxon>
        <taxon>Dysgonomonas</taxon>
    </lineage>
</organism>
<dbReference type="PANTHER" id="PTHR43143:SF1">
    <property type="entry name" value="SERINE_THREONINE-PROTEIN PHOSPHATASE CPPED1"/>
    <property type="match status" value="1"/>
</dbReference>
<gene>
    <name evidence="5" type="ORF">HMPREF9455_00289</name>
</gene>
<keyword evidence="1" id="KW-0732">Signal</keyword>
<dbReference type="InterPro" id="IPR032288">
    <property type="entry name" value="Metallophos_C"/>
</dbReference>
<dbReference type="Pfam" id="PF16371">
    <property type="entry name" value="MetallophosN"/>
    <property type="match status" value="1"/>
</dbReference>
<dbReference type="Gene3D" id="3.60.21.10">
    <property type="match status" value="1"/>
</dbReference>
<evidence type="ECO:0000313" key="5">
    <source>
        <dbReference type="EMBL" id="EGJ99256.1"/>
    </source>
</evidence>
<dbReference type="Pfam" id="PF16370">
    <property type="entry name" value="MetallophosC"/>
    <property type="match status" value="1"/>
</dbReference>
<dbReference type="InterPro" id="IPR029052">
    <property type="entry name" value="Metallo-depent_PP-like"/>
</dbReference>
<dbReference type="AlphaFoldDB" id="F5IT72"/>
<feature type="domain" description="Calcineurin-like phosphoesterase" evidence="2">
    <location>
        <begin position="149"/>
        <end position="325"/>
    </location>
</feature>
<evidence type="ECO:0000259" key="4">
    <source>
        <dbReference type="Pfam" id="PF16371"/>
    </source>
</evidence>
<sequence>MLKRKLIYILIILTALPVTNGKAQADLRTREFYGRVSEKGKGIAGVPVTDGINIVITNEKGEYKLLSNGTSEYIYITVPSGYKIPIENKVPCFFKKIEKSDKKKQKIDFELQKSSVDDNKHTFIVWADPQVNFMDELSFVERAASDVSELIRDDYSDRPVYGIICGDIIHDTGKEPRLYEPMKDIVRQMNIPFFFAVGNHDINLDVRSDNYAKELYKKHFGPTYYSFNRGKIHYVVLDDVFYAGNSFYYIGYLPEKQLNWLEQDLAFVPEGSTVVVSMHIPSYSVEARRGEYSKEPPTKVLQNRQSLYKILKPYNAHIFSGHEHQNENYILAGNIFEHNHAAICGLFWQAPWCHDGTASGYGVYEFDGDNVKWYFKTIGKNRNYQFNLYPLGASPEKPDAITANVWNYDPSWKIYWYEDNVRMGEMERFTGYDPNIRDYVKDNGKNFRYNWISVKQTDHLFFAIPKDKEARIKVEVIDRFGNSYIEELK</sequence>
<name>F5IT72_9BACT</name>
<feature type="signal peptide" evidence="1">
    <location>
        <begin position="1"/>
        <end position="25"/>
    </location>
</feature>
<evidence type="ECO:0000259" key="3">
    <source>
        <dbReference type="Pfam" id="PF16370"/>
    </source>
</evidence>
<feature type="chain" id="PRO_5003323978" description="Calcineurin-like phosphoesterase domain-containing protein" evidence="1">
    <location>
        <begin position="26"/>
        <end position="489"/>
    </location>
</feature>
<dbReference type="STRING" id="742766.HMPREF9455_00289"/>
<keyword evidence="6" id="KW-1185">Reference proteome</keyword>
<dbReference type="EMBL" id="ADLV01000006">
    <property type="protein sequence ID" value="EGJ99256.1"/>
    <property type="molecule type" value="Genomic_DNA"/>
</dbReference>
<protein>
    <recommendedName>
        <fullName evidence="7">Calcineurin-like phosphoesterase domain-containing protein</fullName>
    </recommendedName>
</protein>
<dbReference type="PANTHER" id="PTHR43143">
    <property type="entry name" value="METALLOPHOSPHOESTERASE, CALCINEURIN SUPERFAMILY"/>
    <property type="match status" value="1"/>
</dbReference>
<accession>F5IT72</accession>
<dbReference type="InterPro" id="IPR051918">
    <property type="entry name" value="STPP_CPPED1"/>
</dbReference>
<feature type="domain" description="Calcineurin-like phosphoesterase N-terminal" evidence="4">
    <location>
        <begin position="34"/>
        <end position="111"/>
    </location>
</feature>
<dbReference type="Pfam" id="PF00149">
    <property type="entry name" value="Metallophos"/>
    <property type="match status" value="1"/>
</dbReference>
<comment type="caution">
    <text evidence="5">The sequence shown here is derived from an EMBL/GenBank/DDBJ whole genome shotgun (WGS) entry which is preliminary data.</text>
</comment>
<proteinExistence type="predicted"/>
<evidence type="ECO:0008006" key="7">
    <source>
        <dbReference type="Google" id="ProtNLM"/>
    </source>
</evidence>
<evidence type="ECO:0000259" key="2">
    <source>
        <dbReference type="Pfam" id="PF00149"/>
    </source>
</evidence>
<reference evidence="5 6" key="1">
    <citation type="submission" date="2011-04" db="EMBL/GenBank/DDBJ databases">
        <title>The Genome Sequence of Dysgonomonas gadei ATCC BAA-286.</title>
        <authorList>
            <consortium name="The Broad Institute Genome Sequencing Platform"/>
            <person name="Earl A."/>
            <person name="Ward D."/>
            <person name="Feldgarden M."/>
            <person name="Gevers D."/>
            <person name="Pudlo N."/>
            <person name="Martens E."/>
            <person name="Allen-Vercoe E."/>
            <person name="Young S.K."/>
            <person name="Zeng Q."/>
            <person name="Gargeya S."/>
            <person name="Fitzgerald M."/>
            <person name="Haas B."/>
            <person name="Abouelleil A."/>
            <person name="Alvarado L."/>
            <person name="Arachchi H.M."/>
            <person name="Berlin A."/>
            <person name="Brown A."/>
            <person name="Chapman S.B."/>
            <person name="Chen Z."/>
            <person name="Dunbar C."/>
            <person name="Freedman E."/>
            <person name="Gearin G."/>
            <person name="Gellesch M."/>
            <person name="Goldberg J."/>
            <person name="Griggs A."/>
            <person name="Gujja S."/>
            <person name="Heiman D."/>
            <person name="Howarth C."/>
            <person name="Larson L."/>
            <person name="Lui A."/>
            <person name="MacDonald P.J.P."/>
            <person name="Mehta T."/>
            <person name="Montmayeur A."/>
            <person name="Murphy C."/>
            <person name="Neiman D."/>
            <person name="Pearson M."/>
            <person name="Priest M."/>
            <person name="Roberts A."/>
            <person name="Saif S."/>
            <person name="Shea T."/>
            <person name="Shenoy N."/>
            <person name="Sisk P."/>
            <person name="Stolte C."/>
            <person name="Sykes S."/>
            <person name="Yandava C."/>
            <person name="Wortman J."/>
            <person name="Nusbaum C."/>
            <person name="Birren B."/>
        </authorList>
    </citation>
    <scope>NUCLEOTIDE SEQUENCE [LARGE SCALE GENOMIC DNA]</scope>
    <source>
        <strain evidence="5 6">ATCC BAA-286</strain>
    </source>
</reference>
<dbReference type="eggNOG" id="COG1409">
    <property type="taxonomic scope" value="Bacteria"/>
</dbReference>
<feature type="domain" description="Calcineurin-like phosphoesterase C-terminal" evidence="3">
    <location>
        <begin position="337"/>
        <end position="484"/>
    </location>
</feature>
<dbReference type="HOGENOM" id="CLU_016483_0_1_10"/>
<dbReference type="InterPro" id="IPR004843">
    <property type="entry name" value="Calcineurin-like_PHP"/>
</dbReference>
<dbReference type="SUPFAM" id="SSF56300">
    <property type="entry name" value="Metallo-dependent phosphatases"/>
    <property type="match status" value="1"/>
</dbReference>
<dbReference type="GO" id="GO:0016787">
    <property type="term" value="F:hydrolase activity"/>
    <property type="evidence" value="ECO:0007669"/>
    <property type="project" value="InterPro"/>
</dbReference>
<evidence type="ECO:0000313" key="6">
    <source>
        <dbReference type="Proteomes" id="UP000004913"/>
    </source>
</evidence>
<evidence type="ECO:0000256" key="1">
    <source>
        <dbReference type="SAM" id="SignalP"/>
    </source>
</evidence>
<dbReference type="RefSeq" id="WP_006797792.1">
    <property type="nucleotide sequence ID" value="NZ_GL891979.1"/>
</dbReference>
<dbReference type="Proteomes" id="UP000004913">
    <property type="component" value="Unassembled WGS sequence"/>
</dbReference>
<dbReference type="InterPro" id="IPR032285">
    <property type="entry name" value="Metallophos_N"/>
</dbReference>
<dbReference type="OrthoDB" id="1776264at2"/>